<protein>
    <submittedName>
        <fullName evidence="1">Uncharacterized protein</fullName>
    </submittedName>
</protein>
<reference evidence="2" key="1">
    <citation type="journal article" date="2023" name="G3 (Bethesda)">
        <title>Genome assembly and association tests identify interacting loci associated with vigor, precocity, and sex in interspecific pistachio rootstocks.</title>
        <authorList>
            <person name="Palmer W."/>
            <person name="Jacygrad E."/>
            <person name="Sagayaradj S."/>
            <person name="Cavanaugh K."/>
            <person name="Han R."/>
            <person name="Bertier L."/>
            <person name="Beede B."/>
            <person name="Kafkas S."/>
            <person name="Golino D."/>
            <person name="Preece J."/>
            <person name="Michelmore R."/>
        </authorList>
    </citation>
    <scope>NUCLEOTIDE SEQUENCE [LARGE SCALE GENOMIC DNA]</scope>
</reference>
<gene>
    <name evidence="1" type="ORF">Patl1_29071</name>
</gene>
<dbReference type="EMBL" id="CM047901">
    <property type="protein sequence ID" value="KAJ0097874.1"/>
    <property type="molecule type" value="Genomic_DNA"/>
</dbReference>
<proteinExistence type="predicted"/>
<accession>A0ACC1BFX7</accession>
<evidence type="ECO:0000313" key="1">
    <source>
        <dbReference type="EMBL" id="KAJ0097874.1"/>
    </source>
</evidence>
<sequence length="200" mass="22657">MEDVADRDLFTLFEQSNYQLIGMGGVGKIFGRQHSKVSFQNYHYVKEAREIPIDPHQIVGFSFGCECSAMTSGWSNHFVSKQKYNVIIPKRYLKDDFFDIQNHLFHGFGCFPLMGLKVFHGFGCSTLMGLKVFHGFGCSALMGLKVFHGFGCSALMGLKGVVSIFVEGKSWTSGTEFVQFFQSKLPYWLSFFVFVNINKC</sequence>
<evidence type="ECO:0000313" key="2">
    <source>
        <dbReference type="Proteomes" id="UP001164250"/>
    </source>
</evidence>
<keyword evidence="2" id="KW-1185">Reference proteome</keyword>
<dbReference type="Proteomes" id="UP001164250">
    <property type="component" value="Chromosome 5"/>
</dbReference>
<organism evidence="1 2">
    <name type="scientific">Pistacia atlantica</name>
    <dbReference type="NCBI Taxonomy" id="434234"/>
    <lineage>
        <taxon>Eukaryota</taxon>
        <taxon>Viridiplantae</taxon>
        <taxon>Streptophyta</taxon>
        <taxon>Embryophyta</taxon>
        <taxon>Tracheophyta</taxon>
        <taxon>Spermatophyta</taxon>
        <taxon>Magnoliopsida</taxon>
        <taxon>eudicotyledons</taxon>
        <taxon>Gunneridae</taxon>
        <taxon>Pentapetalae</taxon>
        <taxon>rosids</taxon>
        <taxon>malvids</taxon>
        <taxon>Sapindales</taxon>
        <taxon>Anacardiaceae</taxon>
        <taxon>Pistacia</taxon>
    </lineage>
</organism>
<comment type="caution">
    <text evidence="1">The sequence shown here is derived from an EMBL/GenBank/DDBJ whole genome shotgun (WGS) entry which is preliminary data.</text>
</comment>
<name>A0ACC1BFX7_9ROSI</name>